<feature type="transmembrane region" description="Helical" evidence="7">
    <location>
        <begin position="107"/>
        <end position="132"/>
    </location>
</feature>
<evidence type="ECO:0000256" key="3">
    <source>
        <dbReference type="ARBA" id="ARBA00022692"/>
    </source>
</evidence>
<name>A0A2G8JBB9_STIJA</name>
<feature type="transmembrane region" description="Helical" evidence="7">
    <location>
        <begin position="392"/>
        <end position="415"/>
    </location>
</feature>
<organism evidence="9 10">
    <name type="scientific">Stichopus japonicus</name>
    <name type="common">Sea cucumber</name>
    <dbReference type="NCBI Taxonomy" id="307972"/>
    <lineage>
        <taxon>Eukaryota</taxon>
        <taxon>Metazoa</taxon>
        <taxon>Echinodermata</taxon>
        <taxon>Eleutherozoa</taxon>
        <taxon>Echinozoa</taxon>
        <taxon>Holothuroidea</taxon>
        <taxon>Aspidochirotacea</taxon>
        <taxon>Aspidochirotida</taxon>
        <taxon>Stichopodidae</taxon>
        <taxon>Apostichopus</taxon>
    </lineage>
</organism>
<keyword evidence="4 7" id="KW-1133">Transmembrane helix</keyword>
<keyword evidence="3 7" id="KW-0812">Transmembrane</keyword>
<reference evidence="9 10" key="1">
    <citation type="journal article" date="2017" name="PLoS Biol.">
        <title>The sea cucumber genome provides insights into morphological evolution and visceral regeneration.</title>
        <authorList>
            <person name="Zhang X."/>
            <person name="Sun L."/>
            <person name="Yuan J."/>
            <person name="Sun Y."/>
            <person name="Gao Y."/>
            <person name="Zhang L."/>
            <person name="Li S."/>
            <person name="Dai H."/>
            <person name="Hamel J.F."/>
            <person name="Liu C."/>
            <person name="Yu Y."/>
            <person name="Liu S."/>
            <person name="Lin W."/>
            <person name="Guo K."/>
            <person name="Jin S."/>
            <person name="Xu P."/>
            <person name="Storey K.B."/>
            <person name="Huan P."/>
            <person name="Zhang T."/>
            <person name="Zhou Y."/>
            <person name="Zhang J."/>
            <person name="Lin C."/>
            <person name="Li X."/>
            <person name="Xing L."/>
            <person name="Huo D."/>
            <person name="Sun M."/>
            <person name="Wang L."/>
            <person name="Mercier A."/>
            <person name="Li F."/>
            <person name="Yang H."/>
            <person name="Xiang J."/>
        </authorList>
    </citation>
    <scope>NUCLEOTIDE SEQUENCE [LARGE SCALE GENOMIC DNA]</scope>
    <source>
        <strain evidence="9">Shaxun</strain>
        <tissue evidence="9">Muscle</tissue>
    </source>
</reference>
<dbReference type="PANTHER" id="PTHR12191:SF30">
    <property type="entry name" value="ZINC TRANSPORTER ZIP4 N-TERMINAL DOMAIN-CONTAINING PROTEIN"/>
    <property type="match status" value="1"/>
</dbReference>
<protein>
    <submittedName>
        <fullName evidence="9">Putative zinc transporter ZIP12</fullName>
    </submittedName>
</protein>
<comment type="subcellular location">
    <subcellularLocation>
        <location evidence="1">Membrane</location>
        <topology evidence="1">Multi-pass membrane protein</topology>
    </subcellularLocation>
</comment>
<evidence type="ECO:0000256" key="2">
    <source>
        <dbReference type="ARBA" id="ARBA00006939"/>
    </source>
</evidence>
<dbReference type="STRING" id="307972.A0A2G8JBB9"/>
<keyword evidence="5 7" id="KW-0472">Membrane</keyword>
<evidence type="ECO:0000256" key="7">
    <source>
        <dbReference type="SAM" id="Phobius"/>
    </source>
</evidence>
<evidence type="ECO:0000256" key="5">
    <source>
        <dbReference type="ARBA" id="ARBA00023136"/>
    </source>
</evidence>
<evidence type="ECO:0000256" key="1">
    <source>
        <dbReference type="ARBA" id="ARBA00004141"/>
    </source>
</evidence>
<dbReference type="InterPro" id="IPR003689">
    <property type="entry name" value="ZIP"/>
</dbReference>
<dbReference type="GO" id="GO:0005385">
    <property type="term" value="F:zinc ion transmembrane transporter activity"/>
    <property type="evidence" value="ECO:0007669"/>
    <property type="project" value="TreeGrafter"/>
</dbReference>
<keyword evidence="10" id="KW-1185">Reference proteome</keyword>
<dbReference type="GO" id="GO:0071578">
    <property type="term" value="P:zinc ion import across plasma membrane"/>
    <property type="evidence" value="ECO:0007669"/>
    <property type="project" value="TreeGrafter"/>
</dbReference>
<evidence type="ECO:0000313" key="9">
    <source>
        <dbReference type="EMBL" id="PIK33030.1"/>
    </source>
</evidence>
<dbReference type="PANTHER" id="PTHR12191">
    <property type="entry name" value="SOLUTE CARRIER FAMILY 39"/>
    <property type="match status" value="1"/>
</dbReference>
<dbReference type="GO" id="GO:0005886">
    <property type="term" value="C:plasma membrane"/>
    <property type="evidence" value="ECO:0007669"/>
    <property type="project" value="TreeGrafter"/>
</dbReference>
<accession>A0A2G8JBB9</accession>
<dbReference type="EMBL" id="MRZV01002786">
    <property type="protein sequence ID" value="PIK33030.1"/>
    <property type="molecule type" value="Genomic_DNA"/>
</dbReference>
<comment type="similarity">
    <text evidence="2">Belongs to the ZIP transporter (TC 2.A.5) family.</text>
</comment>
<feature type="transmembrane region" description="Helical" evidence="7">
    <location>
        <begin position="144"/>
        <end position="164"/>
    </location>
</feature>
<feature type="transmembrane region" description="Helical" evidence="7">
    <location>
        <begin position="184"/>
        <end position="202"/>
    </location>
</feature>
<dbReference type="OrthoDB" id="200954at2759"/>
<evidence type="ECO:0000256" key="4">
    <source>
        <dbReference type="ARBA" id="ARBA00022989"/>
    </source>
</evidence>
<dbReference type="GO" id="GO:0140410">
    <property type="term" value="F:monoatomic cation:bicarbonate symporter activity"/>
    <property type="evidence" value="ECO:0007669"/>
    <property type="project" value="TreeGrafter"/>
</dbReference>
<dbReference type="Proteomes" id="UP000230750">
    <property type="component" value="Unassembled WGS sequence"/>
</dbReference>
<comment type="caution">
    <text evidence="9">The sequence shown here is derived from an EMBL/GenBank/DDBJ whole genome shotgun (WGS) entry which is preliminary data.</text>
</comment>
<feature type="region of interest" description="Disordered" evidence="6">
    <location>
        <begin position="1"/>
        <end position="25"/>
    </location>
</feature>
<dbReference type="GO" id="GO:0030003">
    <property type="term" value="P:intracellular monoatomic cation homeostasis"/>
    <property type="evidence" value="ECO:0007669"/>
    <property type="project" value="TreeGrafter"/>
</dbReference>
<feature type="domain" description="Zinc transporter ZIP4/12 EF-hand" evidence="8">
    <location>
        <begin position="2"/>
        <end position="89"/>
    </location>
</feature>
<sequence length="423" mass="46412">MLTALGVGGPPHEHEHAHTKRSAQYEGKTGRFVRAADHQHPNISEIENVTITCFNSEELWDIYGIEHEIGMTENEFQDLCPSLIQQLLRQPCNTEATTDSQDLSAKVWIYSSLSVFIISIASILGGLLFPCLPSKFYEKFLNSLISLAVAVLVGDAIIHLLPLATGLHGHEEGVVHSPLDPELAYLWKSLVAVIAVYFFYVFETLIGSFSGHDHSHSSSDHITMTTKADQENGVIPKSFSQTALTDYVDSSPEIVTVKKQNFLTRYGPVPVMIIMGDLLHNMGDGLAIGAAFTAGLGPGISTSLAVLCHEIPHELGDLGLLLKLGIKLKWALFLNYLSSISAFVGLYIGILLGQTEAARQWIFAITAGMFLYVALADMVPQISNIKEVKDPWLTFLLQNVFFLFGLAFIFAMALYEDAITVSL</sequence>
<dbReference type="Pfam" id="PF02535">
    <property type="entry name" value="Zip"/>
    <property type="match status" value="1"/>
</dbReference>
<evidence type="ECO:0000313" key="10">
    <source>
        <dbReference type="Proteomes" id="UP000230750"/>
    </source>
</evidence>
<dbReference type="Pfam" id="PF21116">
    <property type="entry name" value="EF-hand_Zip"/>
    <property type="match status" value="1"/>
</dbReference>
<dbReference type="InterPro" id="IPR049406">
    <property type="entry name" value="ZIP4_12_EF-hand"/>
</dbReference>
<dbReference type="AlphaFoldDB" id="A0A2G8JBB9"/>
<gene>
    <name evidence="9" type="ORF">BSL78_30158</name>
</gene>
<feature type="transmembrane region" description="Helical" evidence="7">
    <location>
        <begin position="358"/>
        <end position="380"/>
    </location>
</feature>
<feature type="transmembrane region" description="Helical" evidence="7">
    <location>
        <begin position="330"/>
        <end position="352"/>
    </location>
</feature>
<dbReference type="InterPro" id="IPR050799">
    <property type="entry name" value="ZIP_Transporter"/>
</dbReference>
<evidence type="ECO:0000256" key="6">
    <source>
        <dbReference type="SAM" id="MobiDB-lite"/>
    </source>
</evidence>
<proteinExistence type="inferred from homology"/>
<evidence type="ECO:0000259" key="8">
    <source>
        <dbReference type="Pfam" id="PF21116"/>
    </source>
</evidence>